<reference evidence="1" key="1">
    <citation type="submission" date="2020-02" db="EMBL/GenBank/DDBJ databases">
        <authorList>
            <person name="Meier V. D."/>
        </authorList>
    </citation>
    <scope>NUCLEOTIDE SEQUENCE</scope>
    <source>
        <strain evidence="1">AVDCRST_MAG59</strain>
    </source>
</reference>
<accession>A0A6J4U237</accession>
<dbReference type="EMBL" id="CADCWF010000023">
    <property type="protein sequence ID" value="CAA9538025.1"/>
    <property type="molecule type" value="Genomic_DNA"/>
</dbReference>
<organism evidence="1">
    <name type="scientific">uncultured Thermomicrobiales bacterium</name>
    <dbReference type="NCBI Taxonomy" id="1645740"/>
    <lineage>
        <taxon>Bacteria</taxon>
        <taxon>Pseudomonadati</taxon>
        <taxon>Thermomicrobiota</taxon>
        <taxon>Thermomicrobia</taxon>
        <taxon>Thermomicrobiales</taxon>
        <taxon>environmental samples</taxon>
    </lineage>
</organism>
<protein>
    <submittedName>
        <fullName evidence="1">Uncharacterized protein</fullName>
    </submittedName>
</protein>
<proteinExistence type="predicted"/>
<evidence type="ECO:0000313" key="1">
    <source>
        <dbReference type="EMBL" id="CAA9538025.1"/>
    </source>
</evidence>
<dbReference type="AlphaFoldDB" id="A0A6J4U237"/>
<name>A0A6J4U237_9BACT</name>
<gene>
    <name evidence="1" type="ORF">AVDCRST_MAG59-528</name>
</gene>
<sequence>MGNGSHDLLLVPVQAGPAVGLGECAASPLSTIAAPVCASSHLQRGCPWGSAAIRVEGAFLQTGRGRGPGSLDAGCVVRSGLFAQPVSRCARERETVGANRSPAGASRDG</sequence>